<gene>
    <name evidence="2" type="ORF">E1202_03825</name>
</gene>
<name>A0A4R5C078_9PSEU</name>
<dbReference type="InterPro" id="IPR034660">
    <property type="entry name" value="DinB/YfiT-like"/>
</dbReference>
<dbReference type="NCBIfam" id="TIGR03083">
    <property type="entry name" value="maleylpyruvate isomerase family mycothiol-dependent enzyme"/>
    <property type="match status" value="1"/>
</dbReference>
<evidence type="ECO:0000259" key="1">
    <source>
        <dbReference type="Pfam" id="PF11716"/>
    </source>
</evidence>
<sequence>MRRGSALQSARARSARVRCSWAALAPGASRPTWPSTGSRTVQFDQQRQDYFDALAWVTALMEATTTAQLTDATPCAEYDVRALAGHLIGTAHRGLGTAEGVSTQAIPHAVTDVPDAQLAAAYAALADRIRAAWKPLRSDDQVRAPWGPCTAHTAARGFTIETVTHGWDLAIATDQPSTKLDHAAERCLPFATDVIPDRLRGVMYDDPVPGLAAASATERLAHLLGHQRQALPTRLQADAKREATSEPPG</sequence>
<dbReference type="AlphaFoldDB" id="A0A4R5C078"/>
<organism evidence="2 3">
    <name type="scientific">Saccharopolyspora karakumensis</name>
    <dbReference type="NCBI Taxonomy" id="2530386"/>
    <lineage>
        <taxon>Bacteria</taxon>
        <taxon>Bacillati</taxon>
        <taxon>Actinomycetota</taxon>
        <taxon>Actinomycetes</taxon>
        <taxon>Pseudonocardiales</taxon>
        <taxon>Pseudonocardiaceae</taxon>
        <taxon>Saccharopolyspora</taxon>
    </lineage>
</organism>
<feature type="domain" description="Mycothiol-dependent maleylpyruvate isomerase metal-binding" evidence="1">
    <location>
        <begin position="56"/>
        <end position="170"/>
    </location>
</feature>
<dbReference type="NCBIfam" id="TIGR03086">
    <property type="entry name" value="TIGR03086 family metal-binding protein"/>
    <property type="match status" value="1"/>
</dbReference>
<dbReference type="SUPFAM" id="SSF109854">
    <property type="entry name" value="DinB/YfiT-like putative metalloenzymes"/>
    <property type="match status" value="1"/>
</dbReference>
<proteinExistence type="predicted"/>
<keyword evidence="3" id="KW-1185">Reference proteome</keyword>
<reference evidence="2 3" key="1">
    <citation type="submission" date="2019-03" db="EMBL/GenBank/DDBJ databases">
        <title>Draft genome sequences of novel Actinobacteria.</title>
        <authorList>
            <person name="Sahin N."/>
            <person name="Ay H."/>
            <person name="Saygin H."/>
        </authorList>
    </citation>
    <scope>NUCLEOTIDE SEQUENCE [LARGE SCALE GENOMIC DNA]</scope>
    <source>
        <strain evidence="2 3">5K548</strain>
    </source>
</reference>
<dbReference type="EMBL" id="SMLA01000004">
    <property type="protein sequence ID" value="TDD91889.1"/>
    <property type="molecule type" value="Genomic_DNA"/>
</dbReference>
<dbReference type="Pfam" id="PF11716">
    <property type="entry name" value="MDMPI_N"/>
    <property type="match status" value="1"/>
</dbReference>
<evidence type="ECO:0000313" key="3">
    <source>
        <dbReference type="Proteomes" id="UP000294723"/>
    </source>
</evidence>
<comment type="caution">
    <text evidence="2">The sequence shown here is derived from an EMBL/GenBank/DDBJ whole genome shotgun (WGS) entry which is preliminary data.</text>
</comment>
<dbReference type="InterPro" id="IPR024344">
    <property type="entry name" value="MDMPI_metal-binding"/>
</dbReference>
<dbReference type="Gene3D" id="1.20.120.450">
    <property type="entry name" value="dinb family like domain"/>
    <property type="match status" value="1"/>
</dbReference>
<dbReference type="InterPro" id="IPR017520">
    <property type="entry name" value="CHP03086"/>
</dbReference>
<dbReference type="GO" id="GO:0046872">
    <property type="term" value="F:metal ion binding"/>
    <property type="evidence" value="ECO:0007669"/>
    <property type="project" value="InterPro"/>
</dbReference>
<protein>
    <submittedName>
        <fullName evidence="2">TIGR03086 family protein</fullName>
    </submittedName>
</protein>
<dbReference type="Proteomes" id="UP000294723">
    <property type="component" value="Unassembled WGS sequence"/>
</dbReference>
<accession>A0A4R5C078</accession>
<dbReference type="InterPro" id="IPR017517">
    <property type="entry name" value="Maleyloyr_isom"/>
</dbReference>
<evidence type="ECO:0000313" key="2">
    <source>
        <dbReference type="EMBL" id="TDD91889.1"/>
    </source>
</evidence>